<reference evidence="6 7" key="1">
    <citation type="submission" date="2019-02" db="EMBL/GenBank/DDBJ databases">
        <title>Deep-cultivation of Planctomycetes and their phenomic and genomic characterization uncovers novel biology.</title>
        <authorList>
            <person name="Wiegand S."/>
            <person name="Jogler M."/>
            <person name="Boedeker C."/>
            <person name="Pinto D."/>
            <person name="Vollmers J."/>
            <person name="Rivas-Marin E."/>
            <person name="Kohn T."/>
            <person name="Peeters S.H."/>
            <person name="Heuer A."/>
            <person name="Rast P."/>
            <person name="Oberbeckmann S."/>
            <person name="Bunk B."/>
            <person name="Jeske O."/>
            <person name="Meyerdierks A."/>
            <person name="Storesund J.E."/>
            <person name="Kallscheuer N."/>
            <person name="Luecker S."/>
            <person name="Lage O.M."/>
            <person name="Pohl T."/>
            <person name="Merkel B.J."/>
            <person name="Hornburger P."/>
            <person name="Mueller R.-W."/>
            <person name="Bruemmer F."/>
            <person name="Labrenz M."/>
            <person name="Spormann A.M."/>
            <person name="Op Den Camp H."/>
            <person name="Overmann J."/>
            <person name="Amann R."/>
            <person name="Jetten M.S.M."/>
            <person name="Mascher T."/>
            <person name="Medema M.H."/>
            <person name="Devos D.P."/>
            <person name="Kaster A.-K."/>
            <person name="Ovreas L."/>
            <person name="Rohde M."/>
            <person name="Galperin M.Y."/>
            <person name="Jogler C."/>
        </authorList>
    </citation>
    <scope>NUCLEOTIDE SEQUENCE [LARGE SCALE GENOMIC DNA]</scope>
    <source>
        <strain evidence="6 7">Pla123a</strain>
    </source>
</reference>
<keyword evidence="7" id="KW-1185">Reference proteome</keyword>
<dbReference type="RefSeq" id="WP_146589999.1">
    <property type="nucleotide sequence ID" value="NZ_SJPO01000010.1"/>
</dbReference>
<evidence type="ECO:0000256" key="4">
    <source>
        <dbReference type="SAM" id="MobiDB-lite"/>
    </source>
</evidence>
<evidence type="ECO:0000256" key="1">
    <source>
        <dbReference type="ARBA" id="ARBA00005189"/>
    </source>
</evidence>
<comment type="caution">
    <text evidence="6">The sequence shown here is derived from an EMBL/GenBank/DDBJ whole genome shotgun (WGS) entry which is preliminary data.</text>
</comment>
<dbReference type="GO" id="GO:0006654">
    <property type="term" value="P:phosphatidic acid biosynthetic process"/>
    <property type="evidence" value="ECO:0007669"/>
    <property type="project" value="TreeGrafter"/>
</dbReference>
<dbReference type="PANTHER" id="PTHR10434">
    <property type="entry name" value="1-ACYL-SN-GLYCEROL-3-PHOSPHATE ACYLTRANSFERASE"/>
    <property type="match status" value="1"/>
</dbReference>
<evidence type="ECO:0000256" key="2">
    <source>
        <dbReference type="ARBA" id="ARBA00022679"/>
    </source>
</evidence>
<comment type="pathway">
    <text evidence="1">Lipid metabolism.</text>
</comment>
<keyword evidence="2 6" id="KW-0808">Transferase</keyword>
<name>A0A5C5YF53_9BACT</name>
<sequence length="249" mass="27235">MEANPPPAVHHRPLAKRLWYRLTQWVIGLVARVWFRLVTEGRHNAPESGPAVFVCNHGSHLDPLLVGVFCPRIICYFARETLFRGLFGVLIRSYDAIPVDQEGSALAGLRATLARVKLGDAVLVFPEGSRTLDGRFQPMMPGVLTLLRRGKASLIPTAINGAWEAMPYKASYPKPKKIAIVYGEAIPHEQLESMSNDAIMQLIDEQIRACFTRAAELAGRDPAYSLSGPGKEPALLADAAGEAQSPTRA</sequence>
<proteinExistence type="predicted"/>
<organism evidence="6 7">
    <name type="scientific">Posidoniimonas polymericola</name>
    <dbReference type="NCBI Taxonomy" id="2528002"/>
    <lineage>
        <taxon>Bacteria</taxon>
        <taxon>Pseudomonadati</taxon>
        <taxon>Planctomycetota</taxon>
        <taxon>Planctomycetia</taxon>
        <taxon>Pirellulales</taxon>
        <taxon>Lacipirellulaceae</taxon>
        <taxon>Posidoniimonas</taxon>
    </lineage>
</organism>
<dbReference type="EMBL" id="SJPO01000010">
    <property type="protein sequence ID" value="TWT73559.1"/>
    <property type="molecule type" value="Genomic_DNA"/>
</dbReference>
<evidence type="ECO:0000313" key="6">
    <source>
        <dbReference type="EMBL" id="TWT73559.1"/>
    </source>
</evidence>
<accession>A0A5C5YF53</accession>
<dbReference type="Pfam" id="PF01553">
    <property type="entry name" value="Acyltransferase"/>
    <property type="match status" value="1"/>
</dbReference>
<evidence type="ECO:0000259" key="5">
    <source>
        <dbReference type="SMART" id="SM00563"/>
    </source>
</evidence>
<dbReference type="GO" id="GO:0003841">
    <property type="term" value="F:1-acylglycerol-3-phosphate O-acyltransferase activity"/>
    <property type="evidence" value="ECO:0007669"/>
    <property type="project" value="TreeGrafter"/>
</dbReference>
<dbReference type="SUPFAM" id="SSF69593">
    <property type="entry name" value="Glycerol-3-phosphate (1)-acyltransferase"/>
    <property type="match status" value="1"/>
</dbReference>
<protein>
    <submittedName>
        <fullName evidence="6">1-acyl-sn-glycerol-3-phosphate acyltransferase</fullName>
        <ecNumber evidence="6">2.3.1.-</ecNumber>
    </submittedName>
</protein>
<dbReference type="InterPro" id="IPR002123">
    <property type="entry name" value="Plipid/glycerol_acylTrfase"/>
</dbReference>
<feature type="domain" description="Phospholipid/glycerol acyltransferase" evidence="5">
    <location>
        <begin position="51"/>
        <end position="162"/>
    </location>
</feature>
<dbReference type="CDD" id="cd07989">
    <property type="entry name" value="LPLAT_AGPAT-like"/>
    <property type="match status" value="1"/>
</dbReference>
<dbReference type="Proteomes" id="UP000318478">
    <property type="component" value="Unassembled WGS sequence"/>
</dbReference>
<keyword evidence="3 6" id="KW-0012">Acyltransferase</keyword>
<feature type="region of interest" description="Disordered" evidence="4">
    <location>
        <begin position="222"/>
        <end position="249"/>
    </location>
</feature>
<dbReference type="EC" id="2.3.1.-" evidence="6"/>
<dbReference type="OrthoDB" id="9803035at2"/>
<gene>
    <name evidence="6" type="primary">plsC_1</name>
    <name evidence="6" type="ORF">Pla123a_38950</name>
</gene>
<dbReference type="SMART" id="SM00563">
    <property type="entry name" value="PlsC"/>
    <property type="match status" value="1"/>
</dbReference>
<evidence type="ECO:0000256" key="3">
    <source>
        <dbReference type="ARBA" id="ARBA00023315"/>
    </source>
</evidence>
<dbReference type="AlphaFoldDB" id="A0A5C5YF53"/>
<dbReference type="PANTHER" id="PTHR10434:SF11">
    <property type="entry name" value="1-ACYL-SN-GLYCEROL-3-PHOSPHATE ACYLTRANSFERASE"/>
    <property type="match status" value="1"/>
</dbReference>
<evidence type="ECO:0000313" key="7">
    <source>
        <dbReference type="Proteomes" id="UP000318478"/>
    </source>
</evidence>